<dbReference type="HOGENOM" id="CLU_027853_4_0_11"/>
<dbReference type="GO" id="GO:0016705">
    <property type="term" value="F:oxidoreductase activity, acting on paired donors, with incorporation or reduction of molecular oxygen"/>
    <property type="evidence" value="ECO:0007669"/>
    <property type="project" value="InterPro"/>
</dbReference>
<dbReference type="PANTHER" id="PTHR43244">
    <property type="match status" value="1"/>
</dbReference>
<dbReference type="AlphaFoldDB" id="H8GE98"/>
<dbReference type="Pfam" id="PF00296">
    <property type="entry name" value="Bac_luciferase"/>
    <property type="match status" value="1"/>
</dbReference>
<dbReference type="Proteomes" id="UP000004705">
    <property type="component" value="Chromosome"/>
</dbReference>
<reference evidence="3 4" key="1">
    <citation type="journal article" date="2012" name="Stand. Genomic Sci.">
        <title>Genome sequence of the soil bacterium Saccharomonospora azurea type strain (NA-128(T)).</title>
        <authorList>
            <person name="Klenk H.P."/>
            <person name="Held B."/>
            <person name="Lucas S."/>
            <person name="Lapidus A."/>
            <person name="Copeland A."/>
            <person name="Hammon N."/>
            <person name="Pitluck S."/>
            <person name="Goodwin L.A."/>
            <person name="Han C."/>
            <person name="Tapia R."/>
            <person name="Brambilla E.M."/>
            <person name="Potter G."/>
            <person name="Land M."/>
            <person name="Ivanova N."/>
            <person name="Rohde M."/>
            <person name="Goker M."/>
            <person name="Detter J.C."/>
            <person name="Kyrpides N.C."/>
            <person name="Woyke T."/>
        </authorList>
    </citation>
    <scope>NUCLEOTIDE SEQUENCE [LARGE SCALE GENOMIC DNA]</scope>
    <source>
        <strain evidence="3 4">NA-128</strain>
    </source>
</reference>
<protein>
    <submittedName>
        <fullName evidence="3">F420-dependent oxidoreductase, G6PDH family</fullName>
    </submittedName>
</protein>
<evidence type="ECO:0000313" key="4">
    <source>
        <dbReference type="Proteomes" id="UP000004705"/>
    </source>
</evidence>
<dbReference type="InterPro" id="IPR019945">
    <property type="entry name" value="F420_G6P_DH-rel"/>
</dbReference>
<dbReference type="InterPro" id="IPR011251">
    <property type="entry name" value="Luciferase-like_dom"/>
</dbReference>
<feature type="domain" description="Luciferase-like" evidence="2">
    <location>
        <begin position="1"/>
        <end position="294"/>
    </location>
</feature>
<name>H8GE98_9PSEU</name>
<gene>
    <name evidence="3" type="ORF">SacazDRAFT_04130</name>
</gene>
<dbReference type="SUPFAM" id="SSF51679">
    <property type="entry name" value="Bacterial luciferase-like"/>
    <property type="match status" value="1"/>
</dbReference>
<proteinExistence type="predicted"/>
<organism evidence="3 4">
    <name type="scientific">Saccharomonospora azurea NA-128</name>
    <dbReference type="NCBI Taxonomy" id="882081"/>
    <lineage>
        <taxon>Bacteria</taxon>
        <taxon>Bacillati</taxon>
        <taxon>Actinomycetota</taxon>
        <taxon>Actinomycetes</taxon>
        <taxon>Pseudonocardiales</taxon>
        <taxon>Pseudonocardiaceae</taxon>
        <taxon>Saccharomonospora</taxon>
    </lineage>
</organism>
<dbReference type="EMBL" id="CM001466">
    <property type="protein sequence ID" value="EHY90980.1"/>
    <property type="molecule type" value="Genomic_DNA"/>
</dbReference>
<dbReference type="OrthoDB" id="180193at2"/>
<dbReference type="InterPro" id="IPR036661">
    <property type="entry name" value="Luciferase-like_sf"/>
</dbReference>
<dbReference type="PANTHER" id="PTHR43244:SF1">
    <property type="entry name" value="5,10-METHYLENETETRAHYDROMETHANOPTERIN REDUCTASE"/>
    <property type="match status" value="1"/>
</dbReference>
<keyword evidence="1" id="KW-0560">Oxidoreductase</keyword>
<evidence type="ECO:0000256" key="1">
    <source>
        <dbReference type="ARBA" id="ARBA00023002"/>
    </source>
</evidence>
<accession>H8GE98</accession>
<dbReference type="RefSeq" id="WP_005444656.1">
    <property type="nucleotide sequence ID" value="NZ_CM001466.1"/>
</dbReference>
<evidence type="ECO:0000313" key="3">
    <source>
        <dbReference type="EMBL" id="EHY90980.1"/>
    </source>
</evidence>
<dbReference type="InterPro" id="IPR050564">
    <property type="entry name" value="F420-G6PD/mer"/>
</dbReference>
<sequence length="327" mass="35606">MRLGYTLLTEQSGPRALVGHAVRAEQAGFDFEVMSDHYSPWLDSQGHAPYAWSVLGAVAHATERVELMTYVTCPIMRYHPAVVAQKAATIQLLSDNRFLLGLGAGENLNEHVVGTGWPPVNVRHAMLGEALQIINDLFDGGYTNFVGDHYRVDSAKIWSLPEVRPPVGVAVSGEASVRRFAPLADALVAVQPESWLCSLWDEVRTTSNAEPSRKIGQLPVCWDTDRDAAVARAHDQFRWFAGGWKVNAELPGTQAFAAATQFVTPDDVAASIPCGADVDRVVESARAFFDAGFTDLALVQIGGEHQEVFLDAAERELLPALREAASR</sequence>
<evidence type="ECO:0000259" key="2">
    <source>
        <dbReference type="Pfam" id="PF00296"/>
    </source>
</evidence>
<dbReference type="CDD" id="cd01097">
    <property type="entry name" value="Tetrahydromethanopterin_reductase"/>
    <property type="match status" value="1"/>
</dbReference>
<keyword evidence="4" id="KW-1185">Reference proteome</keyword>
<dbReference type="Gene3D" id="3.20.20.30">
    <property type="entry name" value="Luciferase-like domain"/>
    <property type="match status" value="1"/>
</dbReference>
<dbReference type="NCBIfam" id="TIGR03557">
    <property type="entry name" value="F420_G6P_family"/>
    <property type="match status" value="1"/>
</dbReference>